<feature type="compositionally biased region" description="Basic residues" evidence="1">
    <location>
        <begin position="63"/>
        <end position="78"/>
    </location>
</feature>
<feature type="compositionally biased region" description="Polar residues" evidence="1">
    <location>
        <begin position="25"/>
        <end position="41"/>
    </location>
</feature>
<feature type="region of interest" description="Disordered" evidence="1">
    <location>
        <begin position="1"/>
        <end position="78"/>
    </location>
</feature>
<sequence length="78" mass="8780">MQGNAIPSRTRPHQGQQNHHRAPFQSVTIPTNIRNAMSPHQSIRIVTPQTRINAPDAQAQHNPKPRASHPPHPHQTKK</sequence>
<gene>
    <name evidence="2" type="ORF">BS50DRAFT_342263</name>
</gene>
<accession>A0A2T2NVN4</accession>
<dbReference type="EMBL" id="KZ678133">
    <property type="protein sequence ID" value="PSN69450.1"/>
    <property type="molecule type" value="Genomic_DNA"/>
</dbReference>
<proteinExistence type="predicted"/>
<evidence type="ECO:0000256" key="1">
    <source>
        <dbReference type="SAM" id="MobiDB-lite"/>
    </source>
</evidence>
<name>A0A2T2NVN4_CORCC</name>
<protein>
    <submittedName>
        <fullName evidence="2">Uncharacterized protein</fullName>
    </submittedName>
</protein>
<evidence type="ECO:0000313" key="3">
    <source>
        <dbReference type="Proteomes" id="UP000240883"/>
    </source>
</evidence>
<evidence type="ECO:0000313" key="2">
    <source>
        <dbReference type="EMBL" id="PSN69450.1"/>
    </source>
</evidence>
<feature type="compositionally biased region" description="Polar residues" evidence="1">
    <location>
        <begin position="1"/>
        <end position="17"/>
    </location>
</feature>
<organism evidence="2 3">
    <name type="scientific">Corynespora cassiicola Philippines</name>
    <dbReference type="NCBI Taxonomy" id="1448308"/>
    <lineage>
        <taxon>Eukaryota</taxon>
        <taxon>Fungi</taxon>
        <taxon>Dikarya</taxon>
        <taxon>Ascomycota</taxon>
        <taxon>Pezizomycotina</taxon>
        <taxon>Dothideomycetes</taxon>
        <taxon>Pleosporomycetidae</taxon>
        <taxon>Pleosporales</taxon>
        <taxon>Corynesporascaceae</taxon>
        <taxon>Corynespora</taxon>
    </lineage>
</organism>
<reference evidence="2 3" key="1">
    <citation type="journal article" date="2018" name="Front. Microbiol.">
        <title>Genome-Wide Analysis of Corynespora cassiicola Leaf Fall Disease Putative Effectors.</title>
        <authorList>
            <person name="Lopez D."/>
            <person name="Ribeiro S."/>
            <person name="Label P."/>
            <person name="Fumanal B."/>
            <person name="Venisse J.S."/>
            <person name="Kohler A."/>
            <person name="de Oliveira R.R."/>
            <person name="Labutti K."/>
            <person name="Lipzen A."/>
            <person name="Lail K."/>
            <person name="Bauer D."/>
            <person name="Ohm R.A."/>
            <person name="Barry K.W."/>
            <person name="Spatafora J."/>
            <person name="Grigoriev I.V."/>
            <person name="Martin F.M."/>
            <person name="Pujade-Renaud V."/>
        </authorList>
    </citation>
    <scope>NUCLEOTIDE SEQUENCE [LARGE SCALE GENOMIC DNA]</scope>
    <source>
        <strain evidence="2 3">Philippines</strain>
    </source>
</reference>
<dbReference type="AlphaFoldDB" id="A0A2T2NVN4"/>
<keyword evidence="3" id="KW-1185">Reference proteome</keyword>
<dbReference type="Proteomes" id="UP000240883">
    <property type="component" value="Unassembled WGS sequence"/>
</dbReference>